<dbReference type="Proteomes" id="UP000092668">
    <property type="component" value="Unassembled WGS sequence"/>
</dbReference>
<gene>
    <name evidence="6" type="ORF">ACT18_17475</name>
</gene>
<dbReference type="GO" id="GO:0005737">
    <property type="term" value="C:cytoplasm"/>
    <property type="evidence" value="ECO:0007669"/>
    <property type="project" value="TreeGrafter"/>
</dbReference>
<dbReference type="InterPro" id="IPR013766">
    <property type="entry name" value="Thioredoxin_domain"/>
</dbReference>
<dbReference type="SUPFAM" id="SSF52833">
    <property type="entry name" value="Thioredoxin-like"/>
    <property type="match status" value="1"/>
</dbReference>
<protein>
    <recommendedName>
        <fullName evidence="5">Thioredoxin domain-containing protein</fullName>
    </recommendedName>
</protein>
<keyword evidence="7" id="KW-1185">Reference proteome</keyword>
<dbReference type="InterPro" id="IPR011990">
    <property type="entry name" value="TPR-like_helical_dom_sf"/>
</dbReference>
<comment type="caution">
    <text evidence="6">The sequence shown here is derived from an EMBL/GenBank/DDBJ whole genome shotgun (WGS) entry which is preliminary data.</text>
</comment>
<evidence type="ECO:0000259" key="5">
    <source>
        <dbReference type="PROSITE" id="PS51352"/>
    </source>
</evidence>
<organism evidence="6 7">
    <name type="scientific">Mycolicibacter kumamotonensis</name>
    <dbReference type="NCBI Taxonomy" id="354243"/>
    <lineage>
        <taxon>Bacteria</taxon>
        <taxon>Bacillati</taxon>
        <taxon>Actinomycetota</taxon>
        <taxon>Actinomycetes</taxon>
        <taxon>Mycobacteriales</taxon>
        <taxon>Mycobacteriaceae</taxon>
        <taxon>Mycolicibacter</taxon>
    </lineage>
</organism>
<keyword evidence="3" id="KW-0676">Redox-active center</keyword>
<dbReference type="CDD" id="cd02956">
    <property type="entry name" value="ybbN"/>
    <property type="match status" value="1"/>
</dbReference>
<dbReference type="PROSITE" id="PS51352">
    <property type="entry name" value="THIOREDOXIN_2"/>
    <property type="match status" value="1"/>
</dbReference>
<comment type="similarity">
    <text evidence="2">Belongs to the thioredoxin family.</text>
</comment>
<evidence type="ECO:0000256" key="4">
    <source>
        <dbReference type="SAM" id="MobiDB-lite"/>
    </source>
</evidence>
<name>A0A1B8SCM3_9MYCO</name>
<evidence type="ECO:0000313" key="6">
    <source>
        <dbReference type="EMBL" id="OBY30442.1"/>
    </source>
</evidence>
<dbReference type="Gene3D" id="1.25.40.10">
    <property type="entry name" value="Tetratricopeptide repeat domain"/>
    <property type="match status" value="1"/>
</dbReference>
<evidence type="ECO:0000256" key="3">
    <source>
        <dbReference type="ARBA" id="ARBA00023284"/>
    </source>
</evidence>
<dbReference type="Pfam" id="PF00085">
    <property type="entry name" value="Thioredoxin"/>
    <property type="match status" value="1"/>
</dbReference>
<evidence type="ECO:0000313" key="7">
    <source>
        <dbReference type="Proteomes" id="UP000092668"/>
    </source>
</evidence>
<sequence>MTRPRPPIGPALAGAVDLSGLKRPAQPGGPGGDGSAPQGATEITEANFEEDVLVRSNQVPVVVLLWSPRSEACVQLAETLAGLATGDGGTWSLATVNVDVAPRVAQVFGVDAVPTVVALAAGQPITSFQGVQPPEQLRRWVDSLLSATAGKLSGGGDSEQPAPVDPALAQAREQLDAGDFAAARDSYQALLDADPNHVEAKAALRQLIFLERATSRPADAPALADAAPDDIEAALAAADVQILNQDVTAAFDRLIGLVRRTSGDERAEVRTRLVELFELFDPADPEVIAGRRNLANALY</sequence>
<evidence type="ECO:0000256" key="2">
    <source>
        <dbReference type="ARBA" id="ARBA00008987"/>
    </source>
</evidence>
<comment type="function">
    <text evidence="1">Participates in various redox reactions through the reversible oxidation of its active center dithiol to a disulfide and catalyzes dithiol-disulfide exchange reactions.</text>
</comment>
<feature type="domain" description="Thioredoxin" evidence="5">
    <location>
        <begin position="17"/>
        <end position="146"/>
    </location>
</feature>
<dbReference type="OrthoDB" id="5181746at2"/>
<dbReference type="AlphaFoldDB" id="A0A1B8SCM3"/>
<dbReference type="GO" id="GO:0006950">
    <property type="term" value="P:response to stress"/>
    <property type="evidence" value="ECO:0007669"/>
    <property type="project" value="UniProtKB-ARBA"/>
</dbReference>
<feature type="region of interest" description="Disordered" evidence="4">
    <location>
        <begin position="1"/>
        <end position="39"/>
    </location>
</feature>
<dbReference type="PANTHER" id="PTHR45663">
    <property type="entry name" value="GEO12009P1"/>
    <property type="match status" value="1"/>
</dbReference>
<reference evidence="6 7" key="1">
    <citation type="submission" date="2015-06" db="EMBL/GenBank/DDBJ databases">
        <title>Genome sequence of Mycobacterium kumamotonense strain Roo.</title>
        <authorList>
            <person name="Greninger A.L."/>
            <person name="Cunningham G."/>
            <person name="Miller S."/>
        </authorList>
    </citation>
    <scope>NUCLEOTIDE SEQUENCE [LARGE SCALE GENOMIC DNA]</scope>
    <source>
        <strain evidence="6 7">Roo</strain>
    </source>
</reference>
<dbReference type="PANTHER" id="PTHR45663:SF11">
    <property type="entry name" value="GEO12009P1"/>
    <property type="match status" value="1"/>
</dbReference>
<evidence type="ECO:0000256" key="1">
    <source>
        <dbReference type="ARBA" id="ARBA00003318"/>
    </source>
</evidence>
<accession>A0A1B8SCM3</accession>
<dbReference type="RefSeq" id="WP_065288987.1">
    <property type="nucleotide sequence ID" value="NZ_LFOE01000031.1"/>
</dbReference>
<dbReference type="InterPro" id="IPR036249">
    <property type="entry name" value="Thioredoxin-like_sf"/>
</dbReference>
<dbReference type="Pfam" id="PF14561">
    <property type="entry name" value="TPR_20"/>
    <property type="match status" value="1"/>
</dbReference>
<proteinExistence type="inferred from homology"/>
<dbReference type="EMBL" id="LFOE01000031">
    <property type="protein sequence ID" value="OBY30442.1"/>
    <property type="molecule type" value="Genomic_DNA"/>
</dbReference>
<dbReference type="STRING" id="354243.BST28_21295"/>
<dbReference type="Gene3D" id="3.40.30.10">
    <property type="entry name" value="Glutaredoxin"/>
    <property type="match status" value="1"/>
</dbReference>
<dbReference type="GO" id="GO:0015035">
    <property type="term" value="F:protein-disulfide reductase activity"/>
    <property type="evidence" value="ECO:0007669"/>
    <property type="project" value="TreeGrafter"/>
</dbReference>
<dbReference type="PATRIC" id="fig|354243.3.peg.3614"/>